<dbReference type="InterPro" id="IPR011048">
    <property type="entry name" value="Haem_d1_sf"/>
</dbReference>
<evidence type="ECO:0000313" key="1">
    <source>
        <dbReference type="EMBL" id="MBD8046571.1"/>
    </source>
</evidence>
<dbReference type="Gene3D" id="2.130.10.10">
    <property type="entry name" value="YVTN repeat-like/Quinoprotein amine dehydrogenase"/>
    <property type="match status" value="2"/>
</dbReference>
<dbReference type="Proteomes" id="UP000627166">
    <property type="component" value="Unassembled WGS sequence"/>
</dbReference>
<organism evidence="1 2">
    <name type="scientific">Clostridium faecium</name>
    <dbReference type="NCBI Taxonomy" id="2762223"/>
    <lineage>
        <taxon>Bacteria</taxon>
        <taxon>Bacillati</taxon>
        <taxon>Bacillota</taxon>
        <taxon>Clostridia</taxon>
        <taxon>Eubacteriales</taxon>
        <taxon>Clostridiaceae</taxon>
        <taxon>Clostridium</taxon>
    </lineage>
</organism>
<dbReference type="PANTHER" id="PTHR47197:SF3">
    <property type="entry name" value="DIHYDRO-HEME D1 DEHYDROGENASE"/>
    <property type="match status" value="1"/>
</dbReference>
<evidence type="ECO:0008006" key="3">
    <source>
        <dbReference type="Google" id="ProtNLM"/>
    </source>
</evidence>
<reference evidence="1 2" key="1">
    <citation type="submission" date="2020-08" db="EMBL/GenBank/DDBJ databases">
        <title>A Genomic Blueprint of the Chicken Gut Microbiome.</title>
        <authorList>
            <person name="Gilroy R."/>
            <person name="Ravi A."/>
            <person name="Getino M."/>
            <person name="Pursley I."/>
            <person name="Horton D.L."/>
            <person name="Alikhan N.-F."/>
            <person name="Baker D."/>
            <person name="Gharbi K."/>
            <person name="Hall N."/>
            <person name="Watson M."/>
            <person name="Adriaenssens E.M."/>
            <person name="Foster-Nyarko E."/>
            <person name="Jarju S."/>
            <person name="Secka A."/>
            <person name="Antonio M."/>
            <person name="Oren A."/>
            <person name="Chaudhuri R."/>
            <person name="La Ragione R.M."/>
            <person name="Hildebrand F."/>
            <person name="Pallen M.J."/>
        </authorList>
    </citation>
    <scope>NUCLEOTIDE SEQUENCE [LARGE SCALE GENOMIC DNA]</scope>
    <source>
        <strain evidence="1 2">N37</strain>
    </source>
</reference>
<name>A0ABR8YRF6_9CLOT</name>
<dbReference type="InterPro" id="IPR051200">
    <property type="entry name" value="Host-pathogen_enzymatic-act"/>
</dbReference>
<proteinExistence type="predicted"/>
<comment type="caution">
    <text evidence="1">The sequence shown here is derived from an EMBL/GenBank/DDBJ whole genome shotgun (WGS) entry which is preliminary data.</text>
</comment>
<gene>
    <name evidence="1" type="ORF">H9637_05865</name>
</gene>
<dbReference type="SUPFAM" id="SSF51004">
    <property type="entry name" value="C-terminal (heme d1) domain of cytochrome cd1-nitrite reductase"/>
    <property type="match status" value="1"/>
</dbReference>
<keyword evidence="2" id="KW-1185">Reference proteome</keyword>
<dbReference type="EMBL" id="JACSQB010000040">
    <property type="protein sequence ID" value="MBD8046571.1"/>
    <property type="molecule type" value="Genomic_DNA"/>
</dbReference>
<protein>
    <recommendedName>
        <fullName evidence="3">YncE family protein</fullName>
    </recommendedName>
</protein>
<dbReference type="InterPro" id="IPR036788">
    <property type="entry name" value="T_IF-3_C_sf"/>
</dbReference>
<dbReference type="SUPFAM" id="SSF55200">
    <property type="entry name" value="Translation initiation factor IF3, C-terminal domain"/>
    <property type="match status" value="1"/>
</dbReference>
<dbReference type="RefSeq" id="WP_191739543.1">
    <property type="nucleotide sequence ID" value="NZ_JACSQB010000040.1"/>
</dbReference>
<evidence type="ECO:0000313" key="2">
    <source>
        <dbReference type="Proteomes" id="UP000627166"/>
    </source>
</evidence>
<accession>A0ABR8YRF6</accession>
<sequence>MSSSKIIKKITYCVSNLEDKTITFIDGEKNTIIKTVNISCKPFSISSNNNGDIYVGSYENPITVINNSNKEIRKLNIPNNGDLTVDSINGRIYVSNTSEVLVYDIFTEKEIAKIMGFMVIKSMTLDKQGKQLVVLDSVRKDLTIYDTCNFRLLAKIKNVGAKPSYILISDDNKFVYVANEGIKRDRICTISIVGTEKKEIFQIELPENSSITSLAVKDNILYCANKGLNRIEIINITTNTIEGFITTTLPEPQSLLVTPDKDKLIVTDRNCGGQGALDIIDTISNSIVNTIFIEGNNSQPYDVTLILNEESFENENFTDLTAIEEIKEDIELIPIIAKKIFSSYKETISFSEIIADIPKIYKGPFAFQRITVNKGFIANKTEIKEKADDDKNISKIKFTLRIPYNIEFRDCKRKKRHIKKFLEKNREVLVSIPNSNEVSELEVMVKTNPKIKESPTLIKDVFYFSVDVFTEIKVVGEIETLISSV</sequence>
<dbReference type="InterPro" id="IPR015943">
    <property type="entry name" value="WD40/YVTN_repeat-like_dom_sf"/>
</dbReference>
<dbReference type="PANTHER" id="PTHR47197">
    <property type="entry name" value="PROTEIN NIRF"/>
    <property type="match status" value="1"/>
</dbReference>